<dbReference type="Proteomes" id="UP000015105">
    <property type="component" value="Chromosome 5D"/>
</dbReference>
<accession>A0A453M6G0</accession>
<organism evidence="4 5">
    <name type="scientific">Aegilops tauschii subsp. strangulata</name>
    <name type="common">Goatgrass</name>
    <dbReference type="NCBI Taxonomy" id="200361"/>
    <lineage>
        <taxon>Eukaryota</taxon>
        <taxon>Viridiplantae</taxon>
        <taxon>Streptophyta</taxon>
        <taxon>Embryophyta</taxon>
        <taxon>Tracheophyta</taxon>
        <taxon>Spermatophyta</taxon>
        <taxon>Magnoliopsida</taxon>
        <taxon>Liliopsida</taxon>
        <taxon>Poales</taxon>
        <taxon>Poaceae</taxon>
        <taxon>BOP clade</taxon>
        <taxon>Pooideae</taxon>
        <taxon>Triticodae</taxon>
        <taxon>Triticeae</taxon>
        <taxon>Triticinae</taxon>
        <taxon>Aegilops</taxon>
    </lineage>
</organism>
<sequence>YRACTQHGDVAFGRSSLNSSTEKNVFVVDNYGARGTGSMMTRRRWPRAKAWNAACSSSRPAVLLVPRGRSYLLMSITFLGPCKYSVTFMVKGTLVAPRSRSAWNENNMRHWIVIEHVTNH</sequence>
<reference evidence="5" key="1">
    <citation type="journal article" date="2014" name="Science">
        <title>Ancient hybridizations among the ancestral genomes of bread wheat.</title>
        <authorList>
            <consortium name="International Wheat Genome Sequencing Consortium,"/>
            <person name="Marcussen T."/>
            <person name="Sandve S.R."/>
            <person name="Heier L."/>
            <person name="Spannagl M."/>
            <person name="Pfeifer M."/>
            <person name="Jakobsen K.S."/>
            <person name="Wulff B.B."/>
            <person name="Steuernagel B."/>
            <person name="Mayer K.F."/>
            <person name="Olsen O.A."/>
        </authorList>
    </citation>
    <scope>NUCLEOTIDE SEQUENCE [LARGE SCALE GENOMIC DNA]</scope>
    <source>
        <strain evidence="5">cv. AL8/78</strain>
    </source>
</reference>
<evidence type="ECO:0000313" key="4">
    <source>
        <dbReference type="EnsemblPlants" id="AET5Gv21063400.3"/>
    </source>
</evidence>
<dbReference type="AlphaFoldDB" id="A0A453M6G0"/>
<keyword evidence="5" id="KW-1185">Reference proteome</keyword>
<name>A0A453M6G0_AEGTS</name>
<reference evidence="4" key="3">
    <citation type="journal article" date="2017" name="Nature">
        <title>Genome sequence of the progenitor of the wheat D genome Aegilops tauschii.</title>
        <authorList>
            <person name="Luo M.C."/>
            <person name="Gu Y.Q."/>
            <person name="Puiu D."/>
            <person name="Wang H."/>
            <person name="Twardziok S.O."/>
            <person name="Deal K.R."/>
            <person name="Huo N."/>
            <person name="Zhu T."/>
            <person name="Wang L."/>
            <person name="Wang Y."/>
            <person name="McGuire P.E."/>
            <person name="Liu S."/>
            <person name="Long H."/>
            <person name="Ramasamy R.K."/>
            <person name="Rodriguez J.C."/>
            <person name="Van S.L."/>
            <person name="Yuan L."/>
            <person name="Wang Z."/>
            <person name="Xia Z."/>
            <person name="Xiao L."/>
            <person name="Anderson O.D."/>
            <person name="Ouyang S."/>
            <person name="Liang Y."/>
            <person name="Zimin A.V."/>
            <person name="Pertea G."/>
            <person name="Qi P."/>
            <person name="Bennetzen J.L."/>
            <person name="Dai X."/>
            <person name="Dawson M.W."/>
            <person name="Muller H.G."/>
            <person name="Kugler K."/>
            <person name="Rivarola-Duarte L."/>
            <person name="Spannagl M."/>
            <person name="Mayer K.F.X."/>
            <person name="Lu F.H."/>
            <person name="Bevan M.W."/>
            <person name="Leroy P."/>
            <person name="Li P."/>
            <person name="You F.M."/>
            <person name="Sun Q."/>
            <person name="Liu Z."/>
            <person name="Lyons E."/>
            <person name="Wicker T."/>
            <person name="Salzberg S.L."/>
            <person name="Devos K.M."/>
            <person name="Dvorak J."/>
        </authorList>
    </citation>
    <scope>NUCLEOTIDE SEQUENCE [LARGE SCALE GENOMIC DNA]</scope>
    <source>
        <strain evidence="4">cv. AL8/78</strain>
    </source>
</reference>
<dbReference type="SUPFAM" id="SSF51126">
    <property type="entry name" value="Pectin lyase-like"/>
    <property type="match status" value="1"/>
</dbReference>
<keyword evidence="3" id="KW-0961">Cell wall biogenesis/degradation</keyword>
<dbReference type="InterPro" id="IPR011050">
    <property type="entry name" value="Pectin_lyase_fold/virulence"/>
</dbReference>
<reference evidence="4" key="4">
    <citation type="submission" date="2019-03" db="UniProtKB">
        <authorList>
            <consortium name="EnsemblPlants"/>
        </authorList>
    </citation>
    <scope>IDENTIFICATION</scope>
</reference>
<dbReference type="EnsemblPlants" id="AET5Gv21063400.3">
    <property type="protein sequence ID" value="AET5Gv21063400.3"/>
    <property type="gene ID" value="AET5Gv21063400"/>
</dbReference>
<comment type="subcellular location">
    <subcellularLocation>
        <location evidence="1">Secreted</location>
    </subcellularLocation>
</comment>
<evidence type="ECO:0000256" key="2">
    <source>
        <dbReference type="ARBA" id="ARBA00022525"/>
    </source>
</evidence>
<protein>
    <submittedName>
        <fullName evidence="4">Uncharacterized protein</fullName>
    </submittedName>
</protein>
<proteinExistence type="predicted"/>
<keyword evidence="2" id="KW-0964">Secreted</keyword>
<dbReference type="STRING" id="200361.A0A453M6G0"/>
<dbReference type="Gramene" id="AET5Gv21063400.3">
    <property type="protein sequence ID" value="AET5Gv21063400.3"/>
    <property type="gene ID" value="AET5Gv21063400"/>
</dbReference>
<evidence type="ECO:0000313" key="5">
    <source>
        <dbReference type="Proteomes" id="UP000015105"/>
    </source>
</evidence>
<dbReference type="GO" id="GO:0071555">
    <property type="term" value="P:cell wall organization"/>
    <property type="evidence" value="ECO:0007669"/>
    <property type="project" value="UniProtKB-KW"/>
</dbReference>
<dbReference type="GO" id="GO:0005576">
    <property type="term" value="C:extracellular region"/>
    <property type="evidence" value="ECO:0007669"/>
    <property type="project" value="UniProtKB-SubCell"/>
</dbReference>
<dbReference type="InterPro" id="IPR012334">
    <property type="entry name" value="Pectin_lyas_fold"/>
</dbReference>
<reference evidence="5" key="2">
    <citation type="journal article" date="2017" name="Nat. Plants">
        <title>The Aegilops tauschii genome reveals multiple impacts of transposons.</title>
        <authorList>
            <person name="Zhao G."/>
            <person name="Zou C."/>
            <person name="Li K."/>
            <person name="Wang K."/>
            <person name="Li T."/>
            <person name="Gao L."/>
            <person name="Zhang X."/>
            <person name="Wang H."/>
            <person name="Yang Z."/>
            <person name="Liu X."/>
            <person name="Jiang W."/>
            <person name="Mao L."/>
            <person name="Kong X."/>
            <person name="Jiao Y."/>
            <person name="Jia J."/>
        </authorList>
    </citation>
    <scope>NUCLEOTIDE SEQUENCE [LARGE SCALE GENOMIC DNA]</scope>
    <source>
        <strain evidence="5">cv. AL8/78</strain>
    </source>
</reference>
<reference evidence="4" key="5">
    <citation type="journal article" date="2021" name="G3 (Bethesda)">
        <title>Aegilops tauschii genome assembly Aet v5.0 features greater sequence contiguity and improved annotation.</title>
        <authorList>
            <person name="Wang L."/>
            <person name="Zhu T."/>
            <person name="Rodriguez J.C."/>
            <person name="Deal K.R."/>
            <person name="Dubcovsky J."/>
            <person name="McGuire P.E."/>
            <person name="Lux T."/>
            <person name="Spannagl M."/>
            <person name="Mayer K.F.X."/>
            <person name="Baldrich P."/>
            <person name="Meyers B.C."/>
            <person name="Huo N."/>
            <person name="Gu Y.Q."/>
            <person name="Zhou H."/>
            <person name="Devos K.M."/>
            <person name="Bennetzen J.L."/>
            <person name="Unver T."/>
            <person name="Budak H."/>
            <person name="Gulick P.J."/>
            <person name="Galiba G."/>
            <person name="Kalapos B."/>
            <person name="Nelson D.R."/>
            <person name="Li P."/>
            <person name="You F.M."/>
            <person name="Luo M.C."/>
            <person name="Dvorak J."/>
        </authorList>
    </citation>
    <scope>NUCLEOTIDE SEQUENCE [LARGE SCALE GENOMIC DNA]</scope>
    <source>
        <strain evidence="4">cv. AL8/78</strain>
    </source>
</reference>
<dbReference type="PANTHER" id="PTHR31375">
    <property type="match status" value="1"/>
</dbReference>
<evidence type="ECO:0000256" key="1">
    <source>
        <dbReference type="ARBA" id="ARBA00004613"/>
    </source>
</evidence>
<dbReference type="Gene3D" id="2.160.20.10">
    <property type="entry name" value="Single-stranded right-handed beta-helix, Pectin lyase-like"/>
    <property type="match status" value="1"/>
</dbReference>
<evidence type="ECO:0000256" key="3">
    <source>
        <dbReference type="ARBA" id="ARBA00023316"/>
    </source>
</evidence>